<keyword evidence="1" id="KW-0233">DNA recombination</keyword>
<feature type="region of interest" description="Disordered" evidence="2">
    <location>
        <begin position="173"/>
        <end position="195"/>
    </location>
</feature>
<feature type="compositionally biased region" description="Basic residues" evidence="2">
    <location>
        <begin position="102"/>
        <end position="112"/>
    </location>
</feature>
<dbReference type="InterPro" id="IPR013762">
    <property type="entry name" value="Integrase-like_cat_sf"/>
</dbReference>
<evidence type="ECO:0000313" key="5">
    <source>
        <dbReference type="Proteomes" id="UP001501444"/>
    </source>
</evidence>
<evidence type="ECO:0000313" key="4">
    <source>
        <dbReference type="EMBL" id="GAA2384352.1"/>
    </source>
</evidence>
<feature type="region of interest" description="Disordered" evidence="2">
    <location>
        <begin position="96"/>
        <end position="128"/>
    </location>
</feature>
<comment type="caution">
    <text evidence="4">The sequence shown here is derived from an EMBL/GenBank/DDBJ whole genome shotgun (WGS) entry which is preliminary data.</text>
</comment>
<dbReference type="Gene3D" id="1.10.443.10">
    <property type="entry name" value="Intergrase catalytic core"/>
    <property type="match status" value="1"/>
</dbReference>
<dbReference type="EMBL" id="BAAARV010000096">
    <property type="protein sequence ID" value="GAA2384352.1"/>
    <property type="molecule type" value="Genomic_DNA"/>
</dbReference>
<protein>
    <recommendedName>
        <fullName evidence="3">Tyr recombinase domain-containing protein</fullName>
    </recommendedName>
</protein>
<evidence type="ECO:0000256" key="2">
    <source>
        <dbReference type="SAM" id="MobiDB-lite"/>
    </source>
</evidence>
<dbReference type="Pfam" id="PF00589">
    <property type="entry name" value="Phage_integrase"/>
    <property type="match status" value="1"/>
</dbReference>
<dbReference type="PROSITE" id="PS51898">
    <property type="entry name" value="TYR_RECOMBINASE"/>
    <property type="match status" value="1"/>
</dbReference>
<feature type="domain" description="Tyr recombinase" evidence="3">
    <location>
        <begin position="1"/>
        <end position="83"/>
    </location>
</feature>
<dbReference type="InterPro" id="IPR011010">
    <property type="entry name" value="DNA_brk_join_enz"/>
</dbReference>
<reference evidence="5" key="1">
    <citation type="journal article" date="2019" name="Int. J. Syst. Evol. Microbiol.">
        <title>The Global Catalogue of Microorganisms (GCM) 10K type strain sequencing project: providing services to taxonomists for standard genome sequencing and annotation.</title>
        <authorList>
            <consortium name="The Broad Institute Genomics Platform"/>
            <consortium name="The Broad Institute Genome Sequencing Center for Infectious Disease"/>
            <person name="Wu L."/>
            <person name="Ma J."/>
        </authorList>
    </citation>
    <scope>NUCLEOTIDE SEQUENCE [LARGE SCALE GENOMIC DNA]</scope>
    <source>
        <strain evidence="5">JCM 3272</strain>
    </source>
</reference>
<gene>
    <name evidence="4" type="ORF">GCM10010170_093660</name>
</gene>
<evidence type="ECO:0000256" key="1">
    <source>
        <dbReference type="ARBA" id="ARBA00023172"/>
    </source>
</evidence>
<sequence length="236" mass="26039">MFARKDGTPIHPAYVSGRFRLPVERAEVPPVRLHDLRHGVASLAHEAGADVKTLQDLLGHSSIVITADTYTSVLPLAQRKCADATAKLVLVADRRTREKIRGKSRRNRRNQRPAKGMPTPARPTTVNRPCSSTTTCPWAFHVTFDFTCMSTLTRSGRFGPRCWRSWNAPASWRTRPTAASPADPARGPRTSRRIHGHLRCSRDPGAWRCVRMAKPAFAAVCHARVPGPSDGSCGMC</sequence>
<keyword evidence="5" id="KW-1185">Reference proteome</keyword>
<evidence type="ECO:0000259" key="3">
    <source>
        <dbReference type="PROSITE" id="PS51898"/>
    </source>
</evidence>
<proteinExistence type="predicted"/>
<organism evidence="4 5">
    <name type="scientific">Dactylosporangium salmoneum</name>
    <dbReference type="NCBI Taxonomy" id="53361"/>
    <lineage>
        <taxon>Bacteria</taxon>
        <taxon>Bacillati</taxon>
        <taxon>Actinomycetota</taxon>
        <taxon>Actinomycetes</taxon>
        <taxon>Micromonosporales</taxon>
        <taxon>Micromonosporaceae</taxon>
        <taxon>Dactylosporangium</taxon>
    </lineage>
</organism>
<dbReference type="InterPro" id="IPR002104">
    <property type="entry name" value="Integrase_catalytic"/>
</dbReference>
<name>A0ABP5UN43_9ACTN</name>
<accession>A0ABP5UN43</accession>
<dbReference type="SUPFAM" id="SSF56349">
    <property type="entry name" value="DNA breaking-rejoining enzymes"/>
    <property type="match status" value="1"/>
</dbReference>
<dbReference type="Proteomes" id="UP001501444">
    <property type="component" value="Unassembled WGS sequence"/>
</dbReference>